<accession>A0AA39RPF3</accession>
<dbReference type="Proteomes" id="UP001168877">
    <property type="component" value="Unassembled WGS sequence"/>
</dbReference>
<dbReference type="AlphaFoldDB" id="A0AA39RPF3"/>
<protein>
    <submittedName>
        <fullName evidence="1">Uncharacterized protein</fullName>
    </submittedName>
</protein>
<organism evidence="1 2">
    <name type="scientific">Acer saccharum</name>
    <name type="common">Sugar maple</name>
    <dbReference type="NCBI Taxonomy" id="4024"/>
    <lineage>
        <taxon>Eukaryota</taxon>
        <taxon>Viridiplantae</taxon>
        <taxon>Streptophyta</taxon>
        <taxon>Embryophyta</taxon>
        <taxon>Tracheophyta</taxon>
        <taxon>Spermatophyta</taxon>
        <taxon>Magnoliopsida</taxon>
        <taxon>eudicotyledons</taxon>
        <taxon>Gunneridae</taxon>
        <taxon>Pentapetalae</taxon>
        <taxon>rosids</taxon>
        <taxon>malvids</taxon>
        <taxon>Sapindales</taxon>
        <taxon>Sapindaceae</taxon>
        <taxon>Hippocastanoideae</taxon>
        <taxon>Acereae</taxon>
        <taxon>Acer</taxon>
    </lineage>
</organism>
<name>A0AA39RPF3_ACESA</name>
<evidence type="ECO:0000313" key="1">
    <source>
        <dbReference type="EMBL" id="KAK0577747.1"/>
    </source>
</evidence>
<gene>
    <name evidence="1" type="ORF">LWI29_037970</name>
</gene>
<comment type="caution">
    <text evidence="1">The sequence shown here is derived from an EMBL/GenBank/DDBJ whole genome shotgun (WGS) entry which is preliminary data.</text>
</comment>
<proteinExistence type="predicted"/>
<keyword evidence="2" id="KW-1185">Reference proteome</keyword>
<evidence type="ECO:0000313" key="2">
    <source>
        <dbReference type="Proteomes" id="UP001168877"/>
    </source>
</evidence>
<reference evidence="1" key="1">
    <citation type="journal article" date="2022" name="Plant J.">
        <title>Strategies of tolerance reflected in two North American maple genomes.</title>
        <authorList>
            <person name="McEvoy S.L."/>
            <person name="Sezen U.U."/>
            <person name="Trouern-Trend A."/>
            <person name="McMahon S.M."/>
            <person name="Schaberg P.G."/>
            <person name="Yang J."/>
            <person name="Wegrzyn J.L."/>
            <person name="Swenson N.G."/>
        </authorList>
    </citation>
    <scope>NUCLEOTIDE SEQUENCE</scope>
    <source>
        <strain evidence="1">NS2018</strain>
    </source>
</reference>
<dbReference type="EMBL" id="JAUESC010000386">
    <property type="protein sequence ID" value="KAK0577747.1"/>
    <property type="molecule type" value="Genomic_DNA"/>
</dbReference>
<reference evidence="1" key="2">
    <citation type="submission" date="2023-06" db="EMBL/GenBank/DDBJ databases">
        <authorList>
            <person name="Swenson N.G."/>
            <person name="Wegrzyn J.L."/>
            <person name="Mcevoy S.L."/>
        </authorList>
    </citation>
    <scope>NUCLEOTIDE SEQUENCE</scope>
    <source>
        <strain evidence="1">NS2018</strain>
        <tissue evidence="1">Leaf</tissue>
    </source>
</reference>
<sequence>MNANEIARLCASMTLKEREGPVRTLQVDIKDAGHTVRDCSNKPLKSIRGTKEEFLFGSWMQAYTLTQKLATGHRDRNQKRRMDWGWWLQEMAKDGSNQDGMEKIRGIAGDQFLEWRRLIEREMIQI</sequence>